<keyword evidence="4" id="KW-1185">Reference proteome</keyword>
<sequence length="678" mass="74408">MENLENHCVGISRYVRLIKHYAQSKSLAEGKCIHHQVRTLDLEGNLSIGSSLLKMYLQCGSLDGARVAFSRMDLTEPESWNAAIAAFAQEGHYSEAMKVFERMKELGSVAPNSITIVTVLNVLKLLPLDFKSLAIAREIHTTIVAKKKEMDACVATSLMGLYGRFGCLPEAESIFQSLGFKDRVSWSVMISAYAHNGRKDLALGFFREMQFEGMKPNQIVFVNVLNALGSPGDLLDGERIHSLVIQAGMQNKVILATALITMYGRCGSPSASIRVFRRTNPKDLISWNSMIGAYAHNGEFEKSMRIFHQLLKATYVAPNRVTFLTLLGGLGTSNENARHAKVVEREITSRGLGTDAVVATALMSAYGKCGHAGEAHRIFDGIEPRNVVSWNSMISAYAHSHRHELALDLYHRMLHEGVNPTMVTFVAALGACSELADVAEGGKILSCVTDSGLELDHVLGTAVVDMYGKCGNLRRAREIFDGMKKKDVVVWSALAAAYSHRGNDRSQLHTALKVFHWMQQEGVHPGSVAFLGVLSACRNAGLVDQGCAYFSSITSDHGLEVTSEQLGCVVDLLGRAGWLAEAEALAARMAGGGDSCAWMMLLGACRDGRDVERAKRAAERVLERDPKNAMAYVMLSQVYAAEGRMDDARSVRRMMEERGIHISRSKTEEFTSLQAFFQ</sequence>
<feature type="repeat" description="PPR" evidence="2">
    <location>
        <begin position="628"/>
        <end position="662"/>
    </location>
</feature>
<dbReference type="InParanoid" id="D8RWZ4"/>
<dbReference type="PANTHER" id="PTHR24015:SF548">
    <property type="entry name" value="OS08G0340900 PROTEIN"/>
    <property type="match status" value="1"/>
</dbReference>
<dbReference type="SUPFAM" id="SSF48452">
    <property type="entry name" value="TPR-like"/>
    <property type="match status" value="2"/>
</dbReference>
<dbReference type="InterPro" id="IPR046960">
    <property type="entry name" value="PPR_At4g14850-like_plant"/>
</dbReference>
<feature type="repeat" description="PPR" evidence="2">
    <location>
        <begin position="386"/>
        <end position="420"/>
    </location>
</feature>
<dbReference type="PROSITE" id="PS51375">
    <property type="entry name" value="PPR"/>
    <property type="match status" value="6"/>
</dbReference>
<dbReference type="InterPro" id="IPR046848">
    <property type="entry name" value="E_motif"/>
</dbReference>
<protein>
    <recommendedName>
        <fullName evidence="5">Pentacotripeptide-repeat region of PRORP domain-containing protein</fullName>
    </recommendedName>
</protein>
<dbReference type="PANTHER" id="PTHR24015">
    <property type="entry name" value="OS07G0578800 PROTEIN-RELATED"/>
    <property type="match status" value="1"/>
</dbReference>
<dbReference type="HOGENOM" id="CLU_002706_15_10_1"/>
<dbReference type="Gene3D" id="1.25.40.10">
    <property type="entry name" value="Tetratricopeptide repeat domain"/>
    <property type="match status" value="4"/>
</dbReference>
<evidence type="ECO:0000313" key="4">
    <source>
        <dbReference type="Proteomes" id="UP000001514"/>
    </source>
</evidence>
<reference evidence="3 4" key="1">
    <citation type="journal article" date="2011" name="Science">
        <title>The Selaginella genome identifies genetic changes associated with the evolution of vascular plants.</title>
        <authorList>
            <person name="Banks J.A."/>
            <person name="Nishiyama T."/>
            <person name="Hasebe M."/>
            <person name="Bowman J.L."/>
            <person name="Gribskov M."/>
            <person name="dePamphilis C."/>
            <person name="Albert V.A."/>
            <person name="Aono N."/>
            <person name="Aoyama T."/>
            <person name="Ambrose B.A."/>
            <person name="Ashton N.W."/>
            <person name="Axtell M.J."/>
            <person name="Barker E."/>
            <person name="Barker M.S."/>
            <person name="Bennetzen J.L."/>
            <person name="Bonawitz N.D."/>
            <person name="Chapple C."/>
            <person name="Cheng C."/>
            <person name="Correa L.G."/>
            <person name="Dacre M."/>
            <person name="DeBarry J."/>
            <person name="Dreyer I."/>
            <person name="Elias M."/>
            <person name="Engstrom E.M."/>
            <person name="Estelle M."/>
            <person name="Feng L."/>
            <person name="Finet C."/>
            <person name="Floyd S.K."/>
            <person name="Frommer W.B."/>
            <person name="Fujita T."/>
            <person name="Gramzow L."/>
            <person name="Gutensohn M."/>
            <person name="Harholt J."/>
            <person name="Hattori M."/>
            <person name="Heyl A."/>
            <person name="Hirai T."/>
            <person name="Hiwatashi Y."/>
            <person name="Ishikawa M."/>
            <person name="Iwata M."/>
            <person name="Karol K.G."/>
            <person name="Koehler B."/>
            <person name="Kolukisaoglu U."/>
            <person name="Kubo M."/>
            <person name="Kurata T."/>
            <person name="Lalonde S."/>
            <person name="Li K."/>
            <person name="Li Y."/>
            <person name="Litt A."/>
            <person name="Lyons E."/>
            <person name="Manning G."/>
            <person name="Maruyama T."/>
            <person name="Michael T.P."/>
            <person name="Mikami K."/>
            <person name="Miyazaki S."/>
            <person name="Morinaga S."/>
            <person name="Murata T."/>
            <person name="Mueller-Roeber B."/>
            <person name="Nelson D.R."/>
            <person name="Obara M."/>
            <person name="Oguri Y."/>
            <person name="Olmstead R.G."/>
            <person name="Onodera N."/>
            <person name="Petersen B.L."/>
            <person name="Pils B."/>
            <person name="Prigge M."/>
            <person name="Rensing S.A."/>
            <person name="Riano-Pachon D.M."/>
            <person name="Roberts A.W."/>
            <person name="Sato Y."/>
            <person name="Scheller H.V."/>
            <person name="Schulz B."/>
            <person name="Schulz C."/>
            <person name="Shakirov E.V."/>
            <person name="Shibagaki N."/>
            <person name="Shinohara N."/>
            <person name="Shippen D.E."/>
            <person name="Soerensen I."/>
            <person name="Sotooka R."/>
            <person name="Sugimoto N."/>
            <person name="Sugita M."/>
            <person name="Sumikawa N."/>
            <person name="Tanurdzic M."/>
            <person name="Theissen G."/>
            <person name="Ulvskov P."/>
            <person name="Wakazuki S."/>
            <person name="Weng J.K."/>
            <person name="Willats W.W."/>
            <person name="Wipf D."/>
            <person name="Wolf P.G."/>
            <person name="Yang L."/>
            <person name="Zimmer A.D."/>
            <person name="Zhu Q."/>
            <person name="Mitros T."/>
            <person name="Hellsten U."/>
            <person name="Loque D."/>
            <person name="Otillar R."/>
            <person name="Salamov A."/>
            <person name="Schmutz J."/>
            <person name="Shapiro H."/>
            <person name="Lindquist E."/>
            <person name="Lucas S."/>
            <person name="Rokhsar D."/>
            <person name="Grigoriev I.V."/>
        </authorList>
    </citation>
    <scope>NUCLEOTIDE SEQUENCE [LARGE SCALE GENOMIC DNA]</scope>
</reference>
<keyword evidence="1" id="KW-0677">Repeat</keyword>
<proteinExistence type="predicted"/>
<feature type="repeat" description="PPR" evidence="2">
    <location>
        <begin position="182"/>
        <end position="216"/>
    </location>
</feature>
<dbReference type="Gramene" id="EFJ23171">
    <property type="protein sequence ID" value="EFJ23171"/>
    <property type="gene ID" value="SELMODRAFT_103455"/>
</dbReference>
<dbReference type="InterPro" id="IPR011990">
    <property type="entry name" value="TPR-like_helical_dom_sf"/>
</dbReference>
<dbReference type="KEGG" id="smo:SELMODRAFT_103455"/>
<dbReference type="GO" id="GO:0003723">
    <property type="term" value="F:RNA binding"/>
    <property type="evidence" value="ECO:0007669"/>
    <property type="project" value="InterPro"/>
</dbReference>
<dbReference type="Pfam" id="PF13041">
    <property type="entry name" value="PPR_2"/>
    <property type="match status" value="4"/>
</dbReference>
<dbReference type="NCBIfam" id="TIGR00756">
    <property type="entry name" value="PPR"/>
    <property type="match status" value="5"/>
</dbReference>
<accession>D8RWZ4</accession>
<name>D8RWZ4_SELML</name>
<dbReference type="FunFam" id="1.25.40.10:FF:000031">
    <property type="entry name" value="Pentatricopeptide repeat-containing protein mitochondrial"/>
    <property type="match status" value="1"/>
</dbReference>
<evidence type="ECO:0000256" key="1">
    <source>
        <dbReference type="ARBA" id="ARBA00022737"/>
    </source>
</evidence>
<feature type="repeat" description="PPR" evidence="2">
    <location>
        <begin position="76"/>
        <end position="110"/>
    </location>
</feature>
<evidence type="ECO:0000256" key="2">
    <source>
        <dbReference type="PROSITE-ProRule" id="PRU00708"/>
    </source>
</evidence>
<feature type="repeat" description="PPR" evidence="2">
    <location>
        <begin position="456"/>
        <end position="490"/>
    </location>
</feature>
<dbReference type="eggNOG" id="KOG4197">
    <property type="taxonomic scope" value="Eukaryota"/>
</dbReference>
<dbReference type="AlphaFoldDB" id="D8RWZ4"/>
<dbReference type="FunFam" id="1.25.40.10:FF:000090">
    <property type="entry name" value="Pentatricopeptide repeat-containing protein, chloroplastic"/>
    <property type="match status" value="1"/>
</dbReference>
<dbReference type="Proteomes" id="UP000001514">
    <property type="component" value="Unassembled WGS sequence"/>
</dbReference>
<dbReference type="Pfam" id="PF20431">
    <property type="entry name" value="E_motif"/>
    <property type="match status" value="1"/>
</dbReference>
<dbReference type="Pfam" id="PF01535">
    <property type="entry name" value="PPR"/>
    <property type="match status" value="3"/>
</dbReference>
<gene>
    <name evidence="3" type="ORF">SELMODRAFT_103455</name>
</gene>
<dbReference type="GO" id="GO:0009451">
    <property type="term" value="P:RNA modification"/>
    <property type="evidence" value="ECO:0007669"/>
    <property type="project" value="InterPro"/>
</dbReference>
<dbReference type="STRING" id="88036.D8RWZ4"/>
<organism evidence="4">
    <name type="scientific">Selaginella moellendorffii</name>
    <name type="common">Spikemoss</name>
    <dbReference type="NCBI Taxonomy" id="88036"/>
    <lineage>
        <taxon>Eukaryota</taxon>
        <taxon>Viridiplantae</taxon>
        <taxon>Streptophyta</taxon>
        <taxon>Embryophyta</taxon>
        <taxon>Tracheophyta</taxon>
        <taxon>Lycopodiopsida</taxon>
        <taxon>Selaginellales</taxon>
        <taxon>Selaginellaceae</taxon>
        <taxon>Selaginella</taxon>
    </lineage>
</organism>
<feature type="repeat" description="PPR" evidence="2">
    <location>
        <begin position="283"/>
        <end position="317"/>
    </location>
</feature>
<evidence type="ECO:0008006" key="5">
    <source>
        <dbReference type="Google" id="ProtNLM"/>
    </source>
</evidence>
<dbReference type="InterPro" id="IPR002885">
    <property type="entry name" value="PPR_rpt"/>
</dbReference>
<dbReference type="EMBL" id="GL377593">
    <property type="protein sequence ID" value="EFJ23171.1"/>
    <property type="molecule type" value="Genomic_DNA"/>
</dbReference>
<evidence type="ECO:0000313" key="3">
    <source>
        <dbReference type="EMBL" id="EFJ23171.1"/>
    </source>
</evidence>